<sequence length="73" mass="7829">MGNSGVGKVMRSILPGHARPRPSVYPDGREADREGGLPADSAKGPLSRQTLAPLPRERVQDVRDRGGIQRADV</sequence>
<keyword evidence="3" id="KW-1185">Reference proteome</keyword>
<evidence type="ECO:0000256" key="1">
    <source>
        <dbReference type="SAM" id="MobiDB-lite"/>
    </source>
</evidence>
<name>A0ABP9JQT0_9ACTN</name>
<dbReference type="Proteomes" id="UP001500124">
    <property type="component" value="Unassembled WGS sequence"/>
</dbReference>
<accession>A0ABP9JQT0</accession>
<dbReference type="EMBL" id="BAABKC010000002">
    <property type="protein sequence ID" value="GAA5041362.1"/>
    <property type="molecule type" value="Genomic_DNA"/>
</dbReference>
<gene>
    <name evidence="2" type="ORF">GCM10023336_01400</name>
</gene>
<comment type="caution">
    <text evidence="2">The sequence shown here is derived from an EMBL/GenBank/DDBJ whole genome shotgun (WGS) entry which is preliminary data.</text>
</comment>
<protein>
    <submittedName>
        <fullName evidence="2">Uncharacterized protein</fullName>
    </submittedName>
</protein>
<evidence type="ECO:0000313" key="3">
    <source>
        <dbReference type="Proteomes" id="UP001500124"/>
    </source>
</evidence>
<organism evidence="2 3">
    <name type="scientific">Streptomyces similanensis</name>
    <dbReference type="NCBI Taxonomy" id="1274988"/>
    <lineage>
        <taxon>Bacteria</taxon>
        <taxon>Bacillati</taxon>
        <taxon>Actinomycetota</taxon>
        <taxon>Actinomycetes</taxon>
        <taxon>Kitasatosporales</taxon>
        <taxon>Streptomycetaceae</taxon>
        <taxon>Streptomyces</taxon>
    </lineage>
</organism>
<feature type="compositionally biased region" description="Basic and acidic residues" evidence="1">
    <location>
        <begin position="55"/>
        <end position="73"/>
    </location>
</feature>
<reference evidence="3" key="1">
    <citation type="journal article" date="2019" name="Int. J. Syst. Evol. Microbiol.">
        <title>The Global Catalogue of Microorganisms (GCM) 10K type strain sequencing project: providing services to taxonomists for standard genome sequencing and annotation.</title>
        <authorList>
            <consortium name="The Broad Institute Genomics Platform"/>
            <consortium name="The Broad Institute Genome Sequencing Center for Infectious Disease"/>
            <person name="Wu L."/>
            <person name="Ma J."/>
        </authorList>
    </citation>
    <scope>NUCLEOTIDE SEQUENCE [LARGE SCALE GENOMIC DNA]</scope>
    <source>
        <strain evidence="3">JCM 18410</strain>
    </source>
</reference>
<evidence type="ECO:0000313" key="2">
    <source>
        <dbReference type="EMBL" id="GAA5041362.1"/>
    </source>
</evidence>
<proteinExistence type="predicted"/>
<feature type="region of interest" description="Disordered" evidence="1">
    <location>
        <begin position="1"/>
        <end position="73"/>
    </location>
</feature>